<evidence type="ECO:0000256" key="1">
    <source>
        <dbReference type="SAM" id="Phobius"/>
    </source>
</evidence>
<evidence type="ECO:0008006" key="4">
    <source>
        <dbReference type="Google" id="ProtNLM"/>
    </source>
</evidence>
<proteinExistence type="predicted"/>
<comment type="caution">
    <text evidence="2">The sequence shown here is derived from an EMBL/GenBank/DDBJ whole genome shotgun (WGS) entry which is preliminary data.</text>
</comment>
<accession>A0A1C2E9X1</accession>
<dbReference type="Pfam" id="PF16732">
    <property type="entry name" value="ComP_DUS"/>
    <property type="match status" value="1"/>
</dbReference>
<protein>
    <recommendedName>
        <fullName evidence="4">Type IV pilus assembly protein PilE</fullName>
    </recommendedName>
</protein>
<reference evidence="2 3" key="1">
    <citation type="submission" date="2016-08" db="EMBL/GenBank/DDBJ databases">
        <title>Whole genome sequence of Pseudomonas graminis strain UASWS1507, a potential biological control agent for agriculture.</title>
        <authorList>
            <person name="Crovadore J."/>
            <person name="Calmin G."/>
            <person name="Chablais R."/>
            <person name="Cochard B."/>
            <person name="Lefort F."/>
        </authorList>
    </citation>
    <scope>NUCLEOTIDE SEQUENCE [LARGE SCALE GENOMIC DNA]</scope>
    <source>
        <strain evidence="2 3">UASWS1507</strain>
    </source>
</reference>
<dbReference type="OrthoDB" id="5296638at2"/>
<dbReference type="GO" id="GO:0043683">
    <property type="term" value="P:type IV pilus assembly"/>
    <property type="evidence" value="ECO:0007669"/>
    <property type="project" value="InterPro"/>
</dbReference>
<feature type="transmembrane region" description="Helical" evidence="1">
    <location>
        <begin position="12"/>
        <end position="34"/>
    </location>
</feature>
<dbReference type="PANTHER" id="PTHR30093">
    <property type="entry name" value="GENERAL SECRETION PATHWAY PROTEIN G"/>
    <property type="match status" value="1"/>
</dbReference>
<evidence type="ECO:0000313" key="3">
    <source>
        <dbReference type="Proteomes" id="UP000095143"/>
    </source>
</evidence>
<dbReference type="AlphaFoldDB" id="A0A1C2E9X1"/>
<dbReference type="Proteomes" id="UP000095143">
    <property type="component" value="Unassembled WGS sequence"/>
</dbReference>
<dbReference type="Gene3D" id="3.30.700.10">
    <property type="entry name" value="Glycoprotein, Type 4 Pilin"/>
    <property type="match status" value="1"/>
</dbReference>
<dbReference type="Pfam" id="PF07963">
    <property type="entry name" value="N_methyl"/>
    <property type="match status" value="1"/>
</dbReference>
<name>A0A1C2E9X1_9PSED</name>
<dbReference type="PANTHER" id="PTHR30093:SF47">
    <property type="entry name" value="TYPE IV PILUS NON-CORE MINOR PILIN PILE"/>
    <property type="match status" value="1"/>
</dbReference>
<sequence>MHCSNRSQRGFTLIELMITVAIVAILAAIAYPSYTKYVQRGYRSEGIVMLNDAVARMERYYAQNNTYAVTNLTALGFASTQPLSQTGKYQLSVTANATAYSFTAAPRDQQTQDACGALTIDQLGNKTSAGGTDCFK</sequence>
<keyword evidence="1" id="KW-0812">Transmembrane</keyword>
<dbReference type="PROSITE" id="PS00409">
    <property type="entry name" value="PROKAR_NTER_METHYL"/>
    <property type="match status" value="1"/>
</dbReference>
<keyword evidence="1" id="KW-0472">Membrane</keyword>
<evidence type="ECO:0000313" key="2">
    <source>
        <dbReference type="EMBL" id="OCX23766.1"/>
    </source>
</evidence>
<dbReference type="InterPro" id="IPR045584">
    <property type="entry name" value="Pilin-like"/>
</dbReference>
<gene>
    <name evidence="2" type="ORF">BBI10_07095</name>
</gene>
<dbReference type="SUPFAM" id="SSF54523">
    <property type="entry name" value="Pili subunits"/>
    <property type="match status" value="1"/>
</dbReference>
<keyword evidence="1" id="KW-1133">Transmembrane helix</keyword>
<dbReference type="NCBIfam" id="TIGR02532">
    <property type="entry name" value="IV_pilin_GFxxxE"/>
    <property type="match status" value="1"/>
</dbReference>
<dbReference type="RefSeq" id="WP_065987665.1">
    <property type="nucleotide sequence ID" value="NZ_MDEN01000057.1"/>
</dbReference>
<dbReference type="InterPro" id="IPR031982">
    <property type="entry name" value="PilE-like"/>
</dbReference>
<dbReference type="InterPro" id="IPR012902">
    <property type="entry name" value="N_methyl_site"/>
</dbReference>
<dbReference type="EMBL" id="MDEN01000057">
    <property type="protein sequence ID" value="OCX23766.1"/>
    <property type="molecule type" value="Genomic_DNA"/>
</dbReference>
<organism evidence="2 3">
    <name type="scientific">Pseudomonas graminis</name>
    <dbReference type="NCBI Taxonomy" id="158627"/>
    <lineage>
        <taxon>Bacteria</taxon>
        <taxon>Pseudomonadati</taxon>
        <taxon>Pseudomonadota</taxon>
        <taxon>Gammaproteobacteria</taxon>
        <taxon>Pseudomonadales</taxon>
        <taxon>Pseudomonadaceae</taxon>
        <taxon>Pseudomonas</taxon>
    </lineage>
</organism>